<gene>
    <name evidence="1" type="ORF">CRG98_007640</name>
</gene>
<protein>
    <submittedName>
        <fullName evidence="1">Uncharacterized protein</fullName>
    </submittedName>
</protein>
<comment type="caution">
    <text evidence="1">The sequence shown here is derived from an EMBL/GenBank/DDBJ whole genome shotgun (WGS) entry which is preliminary data.</text>
</comment>
<reference evidence="1 2" key="1">
    <citation type="submission" date="2017-11" db="EMBL/GenBank/DDBJ databases">
        <title>De-novo sequencing of pomegranate (Punica granatum L.) genome.</title>
        <authorList>
            <person name="Akparov Z."/>
            <person name="Amiraslanov A."/>
            <person name="Hajiyeva S."/>
            <person name="Abbasov M."/>
            <person name="Kaur K."/>
            <person name="Hamwieh A."/>
            <person name="Solovyev V."/>
            <person name="Salamov A."/>
            <person name="Braich B."/>
            <person name="Kosarev P."/>
            <person name="Mahmoud A."/>
            <person name="Hajiyev E."/>
            <person name="Babayeva S."/>
            <person name="Izzatullayeva V."/>
            <person name="Mammadov A."/>
            <person name="Mammadov A."/>
            <person name="Sharifova S."/>
            <person name="Ojaghi J."/>
            <person name="Eynullazada K."/>
            <person name="Bayramov B."/>
            <person name="Abdulazimova A."/>
            <person name="Shahmuradov I."/>
        </authorList>
    </citation>
    <scope>NUCLEOTIDE SEQUENCE [LARGE SCALE GENOMIC DNA]</scope>
    <source>
        <strain evidence="2">cv. AG2017</strain>
        <tissue evidence="1">Leaf</tissue>
    </source>
</reference>
<proteinExistence type="predicted"/>
<name>A0A2I0KTZ5_PUNGR</name>
<organism evidence="1 2">
    <name type="scientific">Punica granatum</name>
    <name type="common">Pomegranate</name>
    <dbReference type="NCBI Taxonomy" id="22663"/>
    <lineage>
        <taxon>Eukaryota</taxon>
        <taxon>Viridiplantae</taxon>
        <taxon>Streptophyta</taxon>
        <taxon>Embryophyta</taxon>
        <taxon>Tracheophyta</taxon>
        <taxon>Spermatophyta</taxon>
        <taxon>Magnoliopsida</taxon>
        <taxon>eudicotyledons</taxon>
        <taxon>Gunneridae</taxon>
        <taxon>Pentapetalae</taxon>
        <taxon>rosids</taxon>
        <taxon>malvids</taxon>
        <taxon>Myrtales</taxon>
        <taxon>Lythraceae</taxon>
        <taxon>Punica</taxon>
    </lineage>
</organism>
<keyword evidence="2" id="KW-1185">Reference proteome</keyword>
<dbReference type="AlphaFoldDB" id="A0A2I0KTZ5"/>
<dbReference type="EMBL" id="PGOL01000346">
    <property type="protein sequence ID" value="PKI71957.1"/>
    <property type="molecule type" value="Genomic_DNA"/>
</dbReference>
<dbReference type="Proteomes" id="UP000233551">
    <property type="component" value="Unassembled WGS sequence"/>
</dbReference>
<evidence type="ECO:0000313" key="2">
    <source>
        <dbReference type="Proteomes" id="UP000233551"/>
    </source>
</evidence>
<accession>A0A2I0KTZ5</accession>
<evidence type="ECO:0000313" key="1">
    <source>
        <dbReference type="EMBL" id="PKI71957.1"/>
    </source>
</evidence>
<sequence>MSVLPKWLRSGIPTIPGHPVIIGPPGFQRATHKNRAGVNSYKKCHHFEKLRSGGEKTRTRCAISERSFAILMAVLKKIQSTGTSTSITKSPMMPRMKARSTGRSVLQMSMIPCLGGVINKSLKPGAGRSILT</sequence>